<dbReference type="SMART" id="SM00498">
    <property type="entry name" value="FH2"/>
    <property type="match status" value="1"/>
</dbReference>
<dbReference type="Gene3D" id="1.25.10.10">
    <property type="entry name" value="Leucine-rich Repeat Variant"/>
    <property type="match status" value="1"/>
</dbReference>
<dbReference type="Pfam" id="PF02181">
    <property type="entry name" value="FH2"/>
    <property type="match status" value="1"/>
</dbReference>
<dbReference type="SUPFAM" id="SSF48371">
    <property type="entry name" value="ARM repeat"/>
    <property type="match status" value="1"/>
</dbReference>
<feature type="region of interest" description="Disordered" evidence="2">
    <location>
        <begin position="1664"/>
        <end position="1694"/>
    </location>
</feature>
<evidence type="ECO:0000256" key="2">
    <source>
        <dbReference type="SAM" id="MobiDB-lite"/>
    </source>
</evidence>
<feature type="region of interest" description="Disordered" evidence="2">
    <location>
        <begin position="483"/>
        <end position="502"/>
    </location>
</feature>
<feature type="compositionally biased region" description="Pro residues" evidence="2">
    <location>
        <begin position="1151"/>
        <end position="1161"/>
    </location>
</feature>
<dbReference type="InterPro" id="IPR056771">
    <property type="entry name" value="FH3_FHOD1-3-like"/>
</dbReference>
<evidence type="ECO:0000313" key="5">
    <source>
        <dbReference type="Proteomes" id="UP000515158"/>
    </source>
</evidence>
<feature type="compositionally biased region" description="Polar residues" evidence="2">
    <location>
        <begin position="348"/>
        <end position="360"/>
    </location>
</feature>
<evidence type="ECO:0000259" key="4">
    <source>
        <dbReference type="PROSITE" id="PS51444"/>
    </source>
</evidence>
<feature type="region of interest" description="Disordered" evidence="2">
    <location>
        <begin position="826"/>
        <end position="918"/>
    </location>
</feature>
<gene>
    <name evidence="6" type="primary">LOC117653034</name>
</gene>
<dbReference type="GO" id="GO:0005856">
    <property type="term" value="C:cytoskeleton"/>
    <property type="evidence" value="ECO:0007669"/>
    <property type="project" value="TreeGrafter"/>
</dbReference>
<dbReference type="SUPFAM" id="SSF101447">
    <property type="entry name" value="Formin homology 2 domain (FH2 domain)"/>
    <property type="match status" value="1"/>
</dbReference>
<dbReference type="GeneID" id="117653034"/>
<feature type="compositionally biased region" description="Polar residues" evidence="2">
    <location>
        <begin position="195"/>
        <end position="205"/>
    </location>
</feature>
<dbReference type="InterPro" id="IPR015425">
    <property type="entry name" value="FH2_Formin"/>
</dbReference>
<feature type="compositionally biased region" description="Pro residues" evidence="2">
    <location>
        <begin position="431"/>
        <end position="444"/>
    </location>
</feature>
<organism evidence="6">
    <name type="scientific">Thrips palmi</name>
    <name type="common">Melon thrips</name>
    <dbReference type="NCBI Taxonomy" id="161013"/>
    <lineage>
        <taxon>Eukaryota</taxon>
        <taxon>Metazoa</taxon>
        <taxon>Ecdysozoa</taxon>
        <taxon>Arthropoda</taxon>
        <taxon>Hexapoda</taxon>
        <taxon>Insecta</taxon>
        <taxon>Pterygota</taxon>
        <taxon>Neoptera</taxon>
        <taxon>Paraneoptera</taxon>
        <taxon>Thysanoptera</taxon>
        <taxon>Terebrantia</taxon>
        <taxon>Thripoidea</taxon>
        <taxon>Thripidae</taxon>
        <taxon>Thrips</taxon>
    </lineage>
</organism>
<feature type="compositionally biased region" description="Basic and acidic residues" evidence="2">
    <location>
        <begin position="318"/>
        <end position="333"/>
    </location>
</feature>
<dbReference type="PROSITE" id="PS51232">
    <property type="entry name" value="GBD_FH3"/>
    <property type="match status" value="1"/>
</dbReference>
<feature type="domain" description="GBD/FH3" evidence="3">
    <location>
        <begin position="546"/>
        <end position="920"/>
    </location>
</feature>
<feature type="compositionally biased region" description="Low complexity" evidence="2">
    <location>
        <begin position="128"/>
        <end position="138"/>
    </location>
</feature>
<name>A0A6P9AF50_THRPL</name>
<feature type="region of interest" description="Disordered" evidence="2">
    <location>
        <begin position="1137"/>
        <end position="1164"/>
    </location>
</feature>
<feature type="region of interest" description="Disordered" evidence="2">
    <location>
        <begin position="188"/>
        <end position="218"/>
    </location>
</feature>
<dbReference type="GO" id="GO:0030866">
    <property type="term" value="P:cortical actin cytoskeleton organization"/>
    <property type="evidence" value="ECO:0007669"/>
    <property type="project" value="TreeGrafter"/>
</dbReference>
<dbReference type="CTD" id="39004"/>
<dbReference type="InParanoid" id="A0A6P9AF50"/>
<dbReference type="InterPro" id="IPR014768">
    <property type="entry name" value="GBD/FH3_dom"/>
</dbReference>
<reference evidence="6" key="1">
    <citation type="submission" date="2025-08" db="UniProtKB">
        <authorList>
            <consortium name="RefSeq"/>
        </authorList>
    </citation>
    <scope>IDENTIFICATION</scope>
    <source>
        <tissue evidence="6">Total insect</tissue>
    </source>
</reference>
<feature type="compositionally biased region" description="Low complexity" evidence="2">
    <location>
        <begin position="299"/>
        <end position="317"/>
    </location>
</feature>
<evidence type="ECO:0000256" key="1">
    <source>
        <dbReference type="ARBA" id="ARBA00023203"/>
    </source>
</evidence>
<feature type="region of interest" description="Disordered" evidence="2">
    <location>
        <begin position="348"/>
        <end position="459"/>
    </location>
</feature>
<dbReference type="RefSeq" id="XP_034254266.1">
    <property type="nucleotide sequence ID" value="XM_034398375.1"/>
</dbReference>
<feature type="region of interest" description="Disordered" evidence="2">
    <location>
        <begin position="1"/>
        <end position="165"/>
    </location>
</feature>
<feature type="compositionally biased region" description="Basic residues" evidence="2">
    <location>
        <begin position="445"/>
        <end position="454"/>
    </location>
</feature>
<dbReference type="InterPro" id="IPR016024">
    <property type="entry name" value="ARM-type_fold"/>
</dbReference>
<accession>A0A6P9AF50</accession>
<dbReference type="Pfam" id="PF24959">
    <property type="entry name" value="FH3_FHOD1-3"/>
    <property type="match status" value="1"/>
</dbReference>
<feature type="compositionally biased region" description="Polar residues" evidence="2">
    <location>
        <begin position="243"/>
        <end position="261"/>
    </location>
</feature>
<dbReference type="InterPro" id="IPR042201">
    <property type="entry name" value="FH2_Formin_sf"/>
</dbReference>
<dbReference type="FunFam" id="1.25.10.10:FF:000056">
    <property type="entry name" value="FH1/FH2 domain-containing protein 3 isoform X1"/>
    <property type="match status" value="1"/>
</dbReference>
<dbReference type="PANTHER" id="PTHR45920:SF4">
    <property type="entry name" value="FORMIN HOMOLOGY 2 DOMAIN CONTAINING, ISOFORM I"/>
    <property type="match status" value="1"/>
</dbReference>
<keyword evidence="1" id="KW-0009">Actin-binding</keyword>
<sequence>MTSVLQRQPTTPSFQIRRSPEPDPSWSSSSAPSESSSDDESSQCNGVASRPRVSRSPGQESLTAHDKPPRPPSHATAAAKPRKAQDEAKSFLMRALGPVTNLFRHGSKTPTEMDAHRDEADDSVGEVGLQQGLQQGLQRTKSTRSLGKTDPDSVSIKSNESGKLYKIRKQYSGERPWWQESSDNIAEQAAALQRAPSTRSLSKPSQDSDKESVKSFKIRKQYSGERPWWVESAESIPAALQRAPSTLSVNSVGTAAGTSPTGAVEERRTLANLRPVESGERAWWLDSIENIAEGVQRVASDCASAASAASASISKASDSSDRDASSHRDETKYRITRIYSGERPWWMFNSNPTSLAPPQQQRRDTTASPSSSEESSEDESRHRAPTPPRRQRPPPDSDASSVASDWPGSAPSPCPPLLPPPPPVRSSSWQQPPPAQPPSAPATPRPHRPQRPRHLPLFIGGHTNIDDILGNVVPISAPDLGLDPMDLDGDSSDSEQAREVAADQVRVHDSVAHTAVIEHRQQHHHPQQQQQQHRQEEHRQQQQRPFQPPGMIKLDDAALQLYKDGDFGPYLDLDASIAEQQEDFEDFHANRKNSLVLRTQLSVRVHTIIEKLVTSEGRELRRALFSLKQIFQEDKDLVHEFVQNEGLSCLVQVGSTADQKYQNYILRALGQVMLYVDGMNGVMEHPATLQWLYSLIASRFRLVVKTALKLLLVFIEYTDANSLLLIRAVHAVDAAEGLTPWSRVIRLLMDYDAADTELLIYAMTLLNKTLAGVPDQDTYYDQVDLLEEQGIENVINRYMSRQGTDLDLLRQLQIYEAVLQFEDGAGGGDRGLPQPLRQLDDNLRKTLRNRKSLTSDLGMGVDRRRSRRHSTGTVPPHLRLSGLSANAQPGGPGAVPGGVLGGRREDGEDSSSSQSSQALDSMHLNGNYKETGGECVQDVGVTPALRRRRERAERQRCFQREQAEFSVGGRPAQGANSDPGPVSPPLVPPSPPPPPPPPPLPPPPQPLGLNLGLGLHNYTVPDEGLTPAQRLANGTSGVLCPGVPGVGADSNLLRAADRTPLLNAVNRMDSRHDNSWAYLEDSNGHGLDDLPARRENTVKDLTQKLASQNILQSPVDENKSFINDMSGMAGIISKAKEGLAKSKSKQDVSPTTPPPPPPSAPAPKIKSETELHWEELVSNLSRSLELCDLDFTDLHSDVRDDPAALVRTHYAPMLWDELRPVDVDTQKLEHLFESRAKDLISKKQQELNKNKEIIVLDHKRSNAINIGMTKLPPPRSIKTAILKMDATVMNREGIEKLLTMLPTDDERTRIQEAQAAAPDTPLGSAEQFLLTLASISELPARLKLWAFKLDYENMEKEIAEPLMDLKQGMETLRSNKTFRCILQTLLSIGIFLNGSHVKGFQIEYLAKVPEVKDTVHKHSLLHHLSHMVMDKFPDASDLYSEIGAVTRASKVDFDELAANIVRMETECKASWDRLKLVAKHDGSTMVKVKMSDFLADCAERIIVLSVVHRRVMNRFHRFLLWLGVPLARLPDTKPSEFCRVVSEFALEYRTTRERVLQQLQKKANHRERNKTRGKMITEVGKFQGKEVRAELRADAELRQLLGSDISDVESIHGTMPWGRRQRKDIGRTVLSPLSPLLRDDAGNGDNLTDGDDEILESLVKTATKLPSSRTVPRERKRTRHADRKSLRRTLKSGLSDEDRKHLAAYIKGY</sequence>
<dbReference type="InterPro" id="IPR011989">
    <property type="entry name" value="ARM-like"/>
</dbReference>
<dbReference type="GO" id="GO:0051015">
    <property type="term" value="F:actin filament binding"/>
    <property type="evidence" value="ECO:0007669"/>
    <property type="project" value="TreeGrafter"/>
</dbReference>
<proteinExistence type="predicted"/>
<keyword evidence="5" id="KW-1185">Reference proteome</keyword>
<feature type="compositionally biased region" description="Basic and acidic residues" evidence="2">
    <location>
        <begin position="1137"/>
        <end position="1146"/>
    </location>
</feature>
<dbReference type="Pfam" id="PF18382">
    <property type="entry name" value="Formin_GBD_N"/>
    <property type="match status" value="1"/>
</dbReference>
<feature type="region of interest" description="Disordered" evidence="2">
    <location>
        <begin position="519"/>
        <end position="550"/>
    </location>
</feature>
<dbReference type="GO" id="GO:0005737">
    <property type="term" value="C:cytoplasm"/>
    <property type="evidence" value="ECO:0007669"/>
    <property type="project" value="TreeGrafter"/>
</dbReference>
<feature type="compositionally biased region" description="Pro residues" evidence="2">
    <location>
        <begin position="981"/>
        <end position="1006"/>
    </location>
</feature>
<feature type="compositionally biased region" description="Low complexity" evidence="2">
    <location>
        <begin position="24"/>
        <end position="35"/>
    </location>
</feature>
<dbReference type="KEGG" id="tpal:117653034"/>
<evidence type="ECO:0000259" key="3">
    <source>
        <dbReference type="PROSITE" id="PS51232"/>
    </source>
</evidence>
<dbReference type="Gene3D" id="1.20.58.2220">
    <property type="entry name" value="Formin, FH2 domain"/>
    <property type="match status" value="1"/>
</dbReference>
<dbReference type="FunCoup" id="A0A6P9AF50">
    <property type="interactions" value="229"/>
</dbReference>
<feature type="compositionally biased region" description="Pro residues" evidence="2">
    <location>
        <begin position="410"/>
        <end position="424"/>
    </location>
</feature>
<feature type="region of interest" description="Disordered" evidence="2">
    <location>
        <begin position="962"/>
        <end position="1015"/>
    </location>
</feature>
<protein>
    <submittedName>
        <fullName evidence="6">FH1/FH2 domain-containing protein 3</fullName>
    </submittedName>
</protein>
<feature type="compositionally biased region" description="Low complexity" evidence="2">
    <location>
        <begin position="397"/>
        <end position="409"/>
    </location>
</feature>
<feature type="region of interest" description="Disordered" evidence="2">
    <location>
        <begin position="298"/>
        <end position="333"/>
    </location>
</feature>
<dbReference type="PANTHER" id="PTHR45920">
    <property type="entry name" value="FORMIN HOMOLOGY 2 DOMAIN CONTAINING, ISOFORM I"/>
    <property type="match status" value="1"/>
</dbReference>
<feature type="compositionally biased region" description="Basic residues" evidence="2">
    <location>
        <begin position="1674"/>
        <end position="1690"/>
    </location>
</feature>
<dbReference type="InterPro" id="IPR041387">
    <property type="entry name" value="FHOD1_GBD_N"/>
</dbReference>
<feature type="region of interest" description="Disordered" evidence="2">
    <location>
        <begin position="243"/>
        <end position="265"/>
    </location>
</feature>
<feature type="domain" description="FH2" evidence="4">
    <location>
        <begin position="1181"/>
        <end position="1574"/>
    </location>
</feature>
<feature type="compositionally biased region" description="Polar residues" evidence="2">
    <location>
        <begin position="1"/>
        <end position="16"/>
    </location>
</feature>
<feature type="compositionally biased region" description="Gly residues" evidence="2">
    <location>
        <begin position="890"/>
        <end position="901"/>
    </location>
</feature>
<evidence type="ECO:0000313" key="6">
    <source>
        <dbReference type="RefSeq" id="XP_034254266.1"/>
    </source>
</evidence>
<dbReference type="OrthoDB" id="9806920at2759"/>
<dbReference type="Proteomes" id="UP000515158">
    <property type="component" value="Unplaced"/>
</dbReference>
<dbReference type="PROSITE" id="PS51444">
    <property type="entry name" value="FH2"/>
    <property type="match status" value="1"/>
</dbReference>